<evidence type="ECO:0000313" key="2">
    <source>
        <dbReference type="Proteomes" id="UP001163046"/>
    </source>
</evidence>
<proteinExistence type="predicted"/>
<comment type="caution">
    <text evidence="1">The sequence shown here is derived from an EMBL/GenBank/DDBJ whole genome shotgun (WGS) entry which is preliminary data.</text>
</comment>
<dbReference type="AlphaFoldDB" id="A0A9W9Z481"/>
<accession>A0A9W9Z481</accession>
<reference evidence="1" key="1">
    <citation type="submission" date="2023-01" db="EMBL/GenBank/DDBJ databases">
        <title>Genome assembly of the deep-sea coral Lophelia pertusa.</title>
        <authorList>
            <person name="Herrera S."/>
            <person name="Cordes E."/>
        </authorList>
    </citation>
    <scope>NUCLEOTIDE SEQUENCE</scope>
    <source>
        <strain evidence="1">USNM1676648</strain>
        <tissue evidence="1">Polyp</tissue>
    </source>
</reference>
<dbReference type="EMBL" id="MU826827">
    <property type="protein sequence ID" value="KAJ7374635.1"/>
    <property type="molecule type" value="Genomic_DNA"/>
</dbReference>
<gene>
    <name evidence="1" type="ORF">OS493_004974</name>
</gene>
<name>A0A9W9Z481_9CNID</name>
<organism evidence="1 2">
    <name type="scientific">Desmophyllum pertusum</name>
    <dbReference type="NCBI Taxonomy" id="174260"/>
    <lineage>
        <taxon>Eukaryota</taxon>
        <taxon>Metazoa</taxon>
        <taxon>Cnidaria</taxon>
        <taxon>Anthozoa</taxon>
        <taxon>Hexacorallia</taxon>
        <taxon>Scleractinia</taxon>
        <taxon>Caryophylliina</taxon>
        <taxon>Caryophylliidae</taxon>
        <taxon>Desmophyllum</taxon>
    </lineage>
</organism>
<keyword evidence="2" id="KW-1185">Reference proteome</keyword>
<sequence length="323" mass="35846">MALWSFYDLQGKTWATVQDLSPSKALVLGPTNYLRFVPASSSPKIDKKSHIPDYVVEDLNRHMVELYDDLLNEIDNAKFYLEIRAPSEKLTFKGGSIDASIKTKPKIQFRPKPNFNGNVTYTLHSFLLSPNKSYMAVAQYFSPEVAQALKVVPAKKGKDHPELFGLGKKVLLELLKSGKEPTIANVVQTVKDLKLNASEVKMLSDAIEATLKMFDAPGLKEDFKPNKRVELVKGAVKYNGGVTRVRIVVRPVNDQPVMKRNRADLVPVPYDLNATSYTGTLVKDVFSQSKAKPLVEDVDDKRMDLGVAVLAAGNNTFGKCSTK</sequence>
<evidence type="ECO:0000313" key="1">
    <source>
        <dbReference type="EMBL" id="KAJ7374635.1"/>
    </source>
</evidence>
<dbReference type="Proteomes" id="UP001163046">
    <property type="component" value="Unassembled WGS sequence"/>
</dbReference>
<protein>
    <submittedName>
        <fullName evidence="1">Uncharacterized protein</fullName>
    </submittedName>
</protein>